<name>A0A9N9QPU6_9NEOP</name>
<sequence>MCMSQSSGVVGRLTGAIWSLIVQLRQHRTILLTTHHLDEAELLSDKLVIMHKGEVHTSGSPLEIKQLLGRGYRLSVLYPGGDRTGLQHSRRLLLHAVRQLQPAATLVPAVGLDVELILPRQHHTQPNL</sequence>
<dbReference type="SUPFAM" id="SSF52540">
    <property type="entry name" value="P-loop containing nucleoside triphosphate hydrolases"/>
    <property type="match status" value="1"/>
</dbReference>
<reference evidence="1" key="2">
    <citation type="submission" date="2022-10" db="EMBL/GenBank/DDBJ databases">
        <authorList>
            <consortium name="ENA_rothamsted_submissions"/>
            <consortium name="culmorum"/>
            <person name="King R."/>
        </authorList>
    </citation>
    <scope>NUCLEOTIDE SEQUENCE</scope>
</reference>
<evidence type="ECO:0000313" key="1">
    <source>
        <dbReference type="EMBL" id="CAG9782608.1"/>
    </source>
</evidence>
<evidence type="ECO:0000313" key="2">
    <source>
        <dbReference type="Proteomes" id="UP001153714"/>
    </source>
</evidence>
<accession>A0A9N9QPU6</accession>
<dbReference type="Proteomes" id="UP001153714">
    <property type="component" value="Chromosome 1"/>
</dbReference>
<dbReference type="AlphaFoldDB" id="A0A9N9QPU6"/>
<organism evidence="1 2">
    <name type="scientific">Diatraea saccharalis</name>
    <name type="common">sugarcane borer</name>
    <dbReference type="NCBI Taxonomy" id="40085"/>
    <lineage>
        <taxon>Eukaryota</taxon>
        <taxon>Metazoa</taxon>
        <taxon>Ecdysozoa</taxon>
        <taxon>Arthropoda</taxon>
        <taxon>Hexapoda</taxon>
        <taxon>Insecta</taxon>
        <taxon>Pterygota</taxon>
        <taxon>Neoptera</taxon>
        <taxon>Endopterygota</taxon>
        <taxon>Lepidoptera</taxon>
        <taxon>Glossata</taxon>
        <taxon>Ditrysia</taxon>
        <taxon>Pyraloidea</taxon>
        <taxon>Crambidae</taxon>
        <taxon>Crambinae</taxon>
        <taxon>Diatraea</taxon>
    </lineage>
</organism>
<dbReference type="Gene3D" id="3.40.50.300">
    <property type="entry name" value="P-loop containing nucleotide triphosphate hydrolases"/>
    <property type="match status" value="1"/>
</dbReference>
<dbReference type="EMBL" id="OU893332">
    <property type="protein sequence ID" value="CAG9782608.1"/>
    <property type="molecule type" value="Genomic_DNA"/>
</dbReference>
<proteinExistence type="predicted"/>
<dbReference type="InterPro" id="IPR027417">
    <property type="entry name" value="P-loop_NTPase"/>
</dbReference>
<dbReference type="PANTHER" id="PTHR43582:SF2">
    <property type="entry name" value="LINEARMYCIN RESISTANCE ATP-BINDING PROTEIN LNRL"/>
    <property type="match status" value="1"/>
</dbReference>
<gene>
    <name evidence="1" type="ORF">DIATSA_LOCUS851</name>
</gene>
<dbReference type="PANTHER" id="PTHR43582">
    <property type="entry name" value="LINEARMYCIN RESISTANCE ATP-BINDING PROTEIN LNRL"/>
    <property type="match status" value="1"/>
</dbReference>
<reference evidence="1" key="1">
    <citation type="submission" date="2021-12" db="EMBL/GenBank/DDBJ databases">
        <authorList>
            <person name="King R."/>
        </authorList>
    </citation>
    <scope>NUCLEOTIDE SEQUENCE</scope>
</reference>
<dbReference type="OrthoDB" id="8061355at2759"/>
<keyword evidence="2" id="KW-1185">Reference proteome</keyword>
<protein>
    <submittedName>
        <fullName evidence="1">Uncharacterized protein</fullName>
    </submittedName>
</protein>